<dbReference type="PANTHER" id="PTHR10291:SF0">
    <property type="entry name" value="DEHYDRODOLICHYL DIPHOSPHATE SYNTHASE 2"/>
    <property type="match status" value="1"/>
</dbReference>
<dbReference type="GO" id="GO:0008834">
    <property type="term" value="F:ditrans,polycis-undecaprenyl-diphosphate synthase [(2E,6E)-farnesyl-diphosphate specific] activity"/>
    <property type="evidence" value="ECO:0007669"/>
    <property type="project" value="UniProtKB-UniRule"/>
</dbReference>
<dbReference type="CDD" id="cd00475">
    <property type="entry name" value="Cis_IPPS"/>
    <property type="match status" value="1"/>
</dbReference>
<gene>
    <name evidence="2" type="primary">uppS</name>
    <name evidence="4" type="ORF">KME65_06245</name>
</gene>
<comment type="similarity">
    <text evidence="2">Belongs to the UPP synthase family.</text>
</comment>
<dbReference type="GO" id="GO:0005829">
    <property type="term" value="C:cytosol"/>
    <property type="evidence" value="ECO:0007669"/>
    <property type="project" value="TreeGrafter"/>
</dbReference>
<name>A0A944QS72_9GAMM</name>
<comment type="function">
    <text evidence="2">Catalyzes the sequential condensation of isopentenyl diphosphate (IPP) with (2E,6E)-farnesyl diphosphate (E,E-FPP) to yield (2Z,6Z,10Z,14Z,18Z,22Z,26Z,30Z,34E,38E)-undecaprenyl diphosphate (di-trans,octa-cis-UPP). UPP is the precursor of glycosyl carrier lipid in the biosynthesis of bacterial cell wall polysaccharide components such as peptidoglycan and lipopolysaccharide.</text>
</comment>
<keyword evidence="2" id="KW-0573">Peptidoglycan synthesis</keyword>
<feature type="binding site" evidence="2">
    <location>
        <position position="212"/>
    </location>
    <ligand>
        <name>Mg(2+)</name>
        <dbReference type="ChEBI" id="CHEBI:18420"/>
    </ligand>
</feature>
<evidence type="ECO:0000313" key="5">
    <source>
        <dbReference type="Proteomes" id="UP000770889"/>
    </source>
</evidence>
<dbReference type="GO" id="GO:0000287">
    <property type="term" value="F:magnesium ion binding"/>
    <property type="evidence" value="ECO:0007669"/>
    <property type="project" value="UniProtKB-UniRule"/>
</dbReference>
<protein>
    <recommendedName>
        <fullName evidence="2">Ditrans,polycis-undecaprenyl-diphosphate synthase ((2E,6E)-farnesyl-diphosphate specific)</fullName>
        <ecNumber evidence="2">2.5.1.31</ecNumber>
    </recommendedName>
    <alternativeName>
        <fullName evidence="2">Ditrans,polycis-undecaprenylcistransferase</fullName>
    </alternativeName>
    <alternativeName>
        <fullName evidence="2">Undecaprenyl diphosphate synthase</fullName>
        <shortName evidence="2">UDS</shortName>
    </alternativeName>
    <alternativeName>
        <fullName evidence="2">Undecaprenyl pyrophosphate synthase</fullName>
        <shortName evidence="2">UPP synthase</shortName>
    </alternativeName>
</protein>
<keyword evidence="2" id="KW-0961">Cell wall biogenesis/degradation</keyword>
<reference evidence="4 5" key="1">
    <citation type="submission" date="2021-05" db="EMBL/GenBank/DDBJ databases">
        <title>Genetic and Functional Diversity in Clade A Lucinid endosymbionts from the Bahamas.</title>
        <authorList>
            <person name="Giani N.M."/>
            <person name="Engel A.S."/>
            <person name="Campbell B.J."/>
        </authorList>
    </citation>
    <scope>NUCLEOTIDE SEQUENCE [LARGE SCALE GENOMIC DNA]</scope>
    <source>
        <strain evidence="4">LUC16012Gg_MoonRockCtena</strain>
    </source>
</reference>
<sequence length="257" mass="29663">MTNGTAKESESIDKRLPQHIAIIMDGNGRWAKKRGLPRYAGHPAGVEAVRGVVEVCVEQQIRVLTLFAFSSENWQRPQKEVNLIMDLFMRSLKKEVRRLERNHVKLRVIGDRSAFADNLQKQIEEAERQTQNNQGLLLQVAANYGGRWDITQAAKRLAEQVQQGKLAPDQIDEEQFSRNLCFTDVPEPDLFIRTGGEKRISNFLLWQCAYTELYFTDMLWPDFNRKALEQALHDFSNRQRRFGRTGEQVQDQTAEAS</sequence>
<feature type="binding site" evidence="2">
    <location>
        <begin position="26"/>
        <end position="29"/>
    </location>
    <ligand>
        <name>substrate</name>
    </ligand>
</feature>
<feature type="active site" evidence="2">
    <location>
        <position position="25"/>
    </location>
</feature>
<organism evidence="4 5">
    <name type="scientific">Candidatus Thiodiazotropha taylori</name>
    <dbReference type="NCBI Taxonomy" id="2792791"/>
    <lineage>
        <taxon>Bacteria</taxon>
        <taxon>Pseudomonadati</taxon>
        <taxon>Pseudomonadota</taxon>
        <taxon>Gammaproteobacteria</taxon>
        <taxon>Chromatiales</taxon>
        <taxon>Sedimenticolaceae</taxon>
        <taxon>Candidatus Thiodiazotropha</taxon>
    </lineage>
</organism>
<dbReference type="Gene3D" id="3.40.1180.10">
    <property type="entry name" value="Decaprenyl diphosphate synthase-like"/>
    <property type="match status" value="1"/>
</dbReference>
<dbReference type="InterPro" id="IPR036424">
    <property type="entry name" value="UPP_synth-like_sf"/>
</dbReference>
<proteinExistence type="inferred from homology"/>
<dbReference type="AlphaFoldDB" id="A0A944QS72"/>
<evidence type="ECO:0000256" key="1">
    <source>
        <dbReference type="ARBA" id="ARBA00022679"/>
    </source>
</evidence>
<dbReference type="InterPro" id="IPR001441">
    <property type="entry name" value="UPP_synth-like"/>
</dbReference>
<dbReference type="EMBL" id="JAHHGM010000004">
    <property type="protein sequence ID" value="MBT2988548.1"/>
    <property type="molecule type" value="Genomic_DNA"/>
</dbReference>
<dbReference type="FunFam" id="3.40.1180.10:FF:000001">
    <property type="entry name" value="(2E,6E)-farnesyl-diphosphate-specific ditrans,polycis-undecaprenyl-diphosphate synthase"/>
    <property type="match status" value="1"/>
</dbReference>
<dbReference type="PANTHER" id="PTHR10291">
    <property type="entry name" value="DEHYDRODOLICHYL DIPHOSPHATE SYNTHASE FAMILY MEMBER"/>
    <property type="match status" value="1"/>
</dbReference>
<keyword evidence="2" id="KW-0460">Magnesium</keyword>
<accession>A0A944QS72</accession>
<dbReference type="GO" id="GO:0071555">
    <property type="term" value="P:cell wall organization"/>
    <property type="evidence" value="ECO:0007669"/>
    <property type="project" value="UniProtKB-KW"/>
</dbReference>
<keyword evidence="3" id="KW-0175">Coiled coil</keyword>
<comment type="cofactor">
    <cofactor evidence="2">
        <name>Mg(2+)</name>
        <dbReference type="ChEBI" id="CHEBI:18420"/>
    </cofactor>
    <text evidence="2">Binds 2 magnesium ions per subunit.</text>
</comment>
<feature type="coiled-coil region" evidence="3">
    <location>
        <begin position="89"/>
        <end position="139"/>
    </location>
</feature>
<comment type="caution">
    <text evidence="4">The sequence shown here is derived from an EMBL/GenBank/DDBJ whole genome shotgun (WGS) entry which is preliminary data.</text>
</comment>
<feature type="binding site" evidence="2">
    <location>
        <position position="76"/>
    </location>
    <ligand>
        <name>substrate</name>
    </ligand>
</feature>
<dbReference type="NCBIfam" id="NF011405">
    <property type="entry name" value="PRK14830.1"/>
    <property type="match status" value="1"/>
</dbReference>
<feature type="binding site" evidence="2">
    <location>
        <position position="25"/>
    </location>
    <ligand>
        <name>Mg(2+)</name>
        <dbReference type="ChEBI" id="CHEBI:18420"/>
    </ligand>
</feature>
<dbReference type="HAMAP" id="MF_01139">
    <property type="entry name" value="ISPT"/>
    <property type="match status" value="1"/>
</dbReference>
<evidence type="ECO:0000256" key="2">
    <source>
        <dbReference type="HAMAP-Rule" id="MF_01139"/>
    </source>
</evidence>
<dbReference type="NCBIfam" id="TIGR00055">
    <property type="entry name" value="uppS"/>
    <property type="match status" value="1"/>
</dbReference>
<feature type="binding site" evidence="2">
    <location>
        <position position="193"/>
    </location>
    <ligand>
        <name>substrate</name>
    </ligand>
</feature>
<evidence type="ECO:0000313" key="4">
    <source>
        <dbReference type="EMBL" id="MBT2988548.1"/>
    </source>
</evidence>
<dbReference type="GO" id="GO:0009252">
    <property type="term" value="P:peptidoglycan biosynthetic process"/>
    <property type="evidence" value="ECO:0007669"/>
    <property type="project" value="UniProtKB-UniRule"/>
</dbReference>
<feature type="binding site" evidence="2">
    <location>
        <begin position="70"/>
        <end position="72"/>
    </location>
    <ligand>
        <name>substrate</name>
    </ligand>
</feature>
<comment type="catalytic activity">
    <reaction evidence="2">
        <text>8 isopentenyl diphosphate + (2E,6E)-farnesyl diphosphate = di-trans,octa-cis-undecaprenyl diphosphate + 8 diphosphate</text>
        <dbReference type="Rhea" id="RHEA:27551"/>
        <dbReference type="ChEBI" id="CHEBI:33019"/>
        <dbReference type="ChEBI" id="CHEBI:58405"/>
        <dbReference type="ChEBI" id="CHEBI:128769"/>
        <dbReference type="ChEBI" id="CHEBI:175763"/>
        <dbReference type="EC" id="2.5.1.31"/>
    </reaction>
</comment>
<evidence type="ECO:0000256" key="3">
    <source>
        <dbReference type="SAM" id="Coils"/>
    </source>
</evidence>
<dbReference type="GO" id="GO:0008360">
    <property type="term" value="P:regulation of cell shape"/>
    <property type="evidence" value="ECO:0007669"/>
    <property type="project" value="UniProtKB-KW"/>
</dbReference>
<dbReference type="Pfam" id="PF01255">
    <property type="entry name" value="Prenyltransf"/>
    <property type="match status" value="1"/>
</dbReference>
<feature type="active site" description="Proton acceptor" evidence="2">
    <location>
        <position position="73"/>
    </location>
</feature>
<dbReference type="InterPro" id="IPR018520">
    <property type="entry name" value="UPP_synth-like_CS"/>
</dbReference>
<dbReference type="Proteomes" id="UP000770889">
    <property type="component" value="Unassembled WGS sequence"/>
</dbReference>
<feature type="binding site" evidence="2">
    <location>
        <position position="74"/>
    </location>
    <ligand>
        <name>substrate</name>
    </ligand>
</feature>
<keyword evidence="2" id="KW-0479">Metal-binding</keyword>
<feature type="binding site" evidence="2">
    <location>
        <position position="42"/>
    </location>
    <ligand>
        <name>substrate</name>
    </ligand>
</feature>
<keyword evidence="1 2" id="KW-0808">Transferase</keyword>
<feature type="binding site" evidence="2">
    <location>
        <position position="38"/>
    </location>
    <ligand>
        <name>substrate</name>
    </ligand>
</feature>
<dbReference type="PROSITE" id="PS01066">
    <property type="entry name" value="UPP_SYNTHASE"/>
    <property type="match status" value="1"/>
</dbReference>
<dbReference type="GO" id="GO:0016094">
    <property type="term" value="P:polyprenol biosynthetic process"/>
    <property type="evidence" value="ECO:0007669"/>
    <property type="project" value="TreeGrafter"/>
</dbReference>
<keyword evidence="2" id="KW-0133">Cell shape</keyword>
<dbReference type="EC" id="2.5.1.31" evidence="2"/>
<feature type="binding site" evidence="2">
    <location>
        <position position="30"/>
    </location>
    <ligand>
        <name>substrate</name>
    </ligand>
</feature>
<dbReference type="SUPFAM" id="SSF64005">
    <property type="entry name" value="Undecaprenyl diphosphate synthase"/>
    <property type="match status" value="1"/>
</dbReference>
<feature type="binding site" evidence="2">
    <location>
        <begin position="199"/>
        <end position="201"/>
    </location>
    <ligand>
        <name>substrate</name>
    </ligand>
</feature>
<comment type="subunit">
    <text evidence="2">Homodimer.</text>
</comment>